<dbReference type="AlphaFoldDB" id="A0A8D9FXB9"/>
<reference evidence="1 2" key="1">
    <citation type="submission" date="2021-07" db="EMBL/GenBank/DDBJ databases">
        <authorList>
            <consortium name="Genoscope - CEA"/>
            <person name="William W."/>
        </authorList>
    </citation>
    <scope>NUCLEOTIDE SEQUENCE [LARGE SCALE GENOMIC DNA]</scope>
</reference>
<feature type="non-terminal residue" evidence="1">
    <location>
        <position position="168"/>
    </location>
</feature>
<accession>A0A8D9FXB9</accession>
<protein>
    <submittedName>
        <fullName evidence="1">Uncharacterized protein</fullName>
    </submittedName>
</protein>
<dbReference type="Proteomes" id="UP000694005">
    <property type="component" value="Chromosome A09"/>
</dbReference>
<evidence type="ECO:0000313" key="2">
    <source>
        <dbReference type="Proteomes" id="UP000694005"/>
    </source>
</evidence>
<sequence length="168" mass="18626">QLLRGASLIPRAAGVCWSSWWWRAECGGVAVSEIVVYGFFEARLRPLSHPIVFFPALKTSFSIELSRQVCSGCLLWRLLGISQCRFDTLPWGFVAVVSFSLSLQVIEQGSGLICGCRSVPIFMFFVKVRGLHGALYRGDLVLIEFVQGCWSDFLMVCVLIPSPSAFAL</sequence>
<dbReference type="Gramene" id="A09p06130.2_BraZ1">
    <property type="protein sequence ID" value="A09p06130.2_BraZ1.CDS"/>
    <property type="gene ID" value="A09g06130.2_BraZ1"/>
</dbReference>
<name>A0A8D9FXB9_BRACM</name>
<proteinExistence type="predicted"/>
<gene>
    <name evidence="1" type="ORF">BRAPAZ1V2_A09P06130.2</name>
</gene>
<dbReference type="EMBL" id="LS974625">
    <property type="protein sequence ID" value="CAG7860146.1"/>
    <property type="molecule type" value="Genomic_DNA"/>
</dbReference>
<organism evidence="1 2">
    <name type="scientific">Brassica campestris</name>
    <name type="common">Field mustard</name>
    <dbReference type="NCBI Taxonomy" id="3711"/>
    <lineage>
        <taxon>Eukaryota</taxon>
        <taxon>Viridiplantae</taxon>
        <taxon>Streptophyta</taxon>
        <taxon>Embryophyta</taxon>
        <taxon>Tracheophyta</taxon>
        <taxon>Spermatophyta</taxon>
        <taxon>Magnoliopsida</taxon>
        <taxon>eudicotyledons</taxon>
        <taxon>Gunneridae</taxon>
        <taxon>Pentapetalae</taxon>
        <taxon>rosids</taxon>
        <taxon>malvids</taxon>
        <taxon>Brassicales</taxon>
        <taxon>Brassicaceae</taxon>
        <taxon>Brassiceae</taxon>
        <taxon>Brassica</taxon>
    </lineage>
</organism>
<evidence type="ECO:0000313" key="1">
    <source>
        <dbReference type="EMBL" id="CAG7860146.1"/>
    </source>
</evidence>